<protein>
    <submittedName>
        <fullName evidence="4">Uncharacterized protein</fullName>
    </submittedName>
</protein>
<gene>
    <name evidence="4" type="ORF">HNAJ_LOCUS3903</name>
</gene>
<dbReference type="Proteomes" id="UP000278807">
    <property type="component" value="Unassembled WGS sequence"/>
</dbReference>
<proteinExistence type="predicted"/>
<evidence type="ECO:0000256" key="3">
    <source>
        <dbReference type="PROSITE-ProRule" id="PRU00023"/>
    </source>
</evidence>
<dbReference type="InterPro" id="IPR036770">
    <property type="entry name" value="Ankyrin_rpt-contain_sf"/>
</dbReference>
<dbReference type="SMART" id="SM00248">
    <property type="entry name" value="ANK"/>
    <property type="match status" value="5"/>
</dbReference>
<dbReference type="PANTHER" id="PTHR24198:SF165">
    <property type="entry name" value="ANKYRIN REPEAT-CONTAINING PROTEIN-RELATED"/>
    <property type="match status" value="1"/>
</dbReference>
<feature type="repeat" description="ANK" evidence="3">
    <location>
        <begin position="6"/>
        <end position="34"/>
    </location>
</feature>
<reference evidence="4 5" key="1">
    <citation type="submission" date="2018-11" db="EMBL/GenBank/DDBJ databases">
        <authorList>
            <consortium name="Pathogen Informatics"/>
        </authorList>
    </citation>
    <scope>NUCLEOTIDE SEQUENCE [LARGE SCALE GENOMIC DNA]</scope>
</reference>
<sequence>MPTLPALHVACWRGSSKTLKILLKAGAKVHYKDGRFQTALHVAVFCGFSKGIKVLLQSGCPADLENHLGYTPLLYATILNFSSIARFIVEYDIASVYHVNEHEFSPLLMALETRHLDLAMFYIKAGGSLLDRSYELNMAVYLALNNGYVEVMEALLVHGANAVSKYKLHYAVKPDTPKRPNYVENVALLASWCVDPTIFIDNSSVGSDNPPQLQEEEIRVIEAADKSTDGPLKVLAINRQVQPVYFKNLNATRIAKQFTNSLESPNKQPLVVAFKNIIDEALRPCCDNWNENFYQARTDFQRVCILLQSIESSVSGRKQGVNKLGLDVIEEEVIQVNGKSDEVSRRYLSYGKLAMLEENLETGLNVLTKAVFYASSSKQLSEALAQRCQLLHEIQLFDEAIEDGLMALKPPSVNEVEEKMSINDSESSGASEFDRRNVVNSKLLSAPNGIVRLKDTGCAKTGFAMEVTRNVSAGQPLESTNTTFFL</sequence>
<dbReference type="AlphaFoldDB" id="A0A3P7SXT2"/>
<dbReference type="Pfam" id="PF12796">
    <property type="entry name" value="Ank_2"/>
    <property type="match status" value="1"/>
</dbReference>
<keyword evidence="1" id="KW-0677">Repeat</keyword>
<keyword evidence="5" id="KW-1185">Reference proteome</keyword>
<dbReference type="SUPFAM" id="SSF48403">
    <property type="entry name" value="Ankyrin repeat"/>
    <property type="match status" value="1"/>
</dbReference>
<accession>A0A3P7SXT2</accession>
<dbReference type="EMBL" id="UZAE01002459">
    <property type="protein sequence ID" value="VDN99762.1"/>
    <property type="molecule type" value="Genomic_DNA"/>
</dbReference>
<dbReference type="PROSITE" id="PS50088">
    <property type="entry name" value="ANK_REPEAT"/>
    <property type="match status" value="1"/>
</dbReference>
<evidence type="ECO:0000256" key="2">
    <source>
        <dbReference type="ARBA" id="ARBA00023043"/>
    </source>
</evidence>
<evidence type="ECO:0000256" key="1">
    <source>
        <dbReference type="ARBA" id="ARBA00022737"/>
    </source>
</evidence>
<dbReference type="InterPro" id="IPR002110">
    <property type="entry name" value="Ankyrin_rpt"/>
</dbReference>
<evidence type="ECO:0000313" key="4">
    <source>
        <dbReference type="EMBL" id="VDN99762.1"/>
    </source>
</evidence>
<evidence type="ECO:0000313" key="5">
    <source>
        <dbReference type="Proteomes" id="UP000278807"/>
    </source>
</evidence>
<keyword evidence="2 3" id="KW-0040">ANK repeat</keyword>
<organism evidence="4 5">
    <name type="scientific">Rodentolepis nana</name>
    <name type="common">Dwarf tapeworm</name>
    <name type="synonym">Hymenolepis nana</name>
    <dbReference type="NCBI Taxonomy" id="102285"/>
    <lineage>
        <taxon>Eukaryota</taxon>
        <taxon>Metazoa</taxon>
        <taxon>Spiralia</taxon>
        <taxon>Lophotrochozoa</taxon>
        <taxon>Platyhelminthes</taxon>
        <taxon>Cestoda</taxon>
        <taxon>Eucestoda</taxon>
        <taxon>Cyclophyllidea</taxon>
        <taxon>Hymenolepididae</taxon>
        <taxon>Rodentolepis</taxon>
    </lineage>
</organism>
<dbReference type="OrthoDB" id="412109at2759"/>
<dbReference type="Gene3D" id="1.25.40.20">
    <property type="entry name" value="Ankyrin repeat-containing domain"/>
    <property type="match status" value="1"/>
</dbReference>
<name>A0A3P7SXT2_RODNA</name>
<dbReference type="PANTHER" id="PTHR24198">
    <property type="entry name" value="ANKYRIN REPEAT AND PROTEIN KINASE DOMAIN-CONTAINING PROTEIN"/>
    <property type="match status" value="1"/>
</dbReference>